<dbReference type="InterPro" id="IPR011006">
    <property type="entry name" value="CheY-like_superfamily"/>
</dbReference>
<accession>A0A7G9R8J0</accession>
<dbReference type="InterPro" id="IPR035965">
    <property type="entry name" value="PAS-like_dom_sf"/>
</dbReference>
<dbReference type="PROSITE" id="PS50921">
    <property type="entry name" value="ANTAR"/>
    <property type="match status" value="1"/>
</dbReference>
<organism evidence="3 4">
    <name type="scientific">Nocardioides mesophilus</name>
    <dbReference type="NCBI Taxonomy" id="433659"/>
    <lineage>
        <taxon>Bacteria</taxon>
        <taxon>Bacillati</taxon>
        <taxon>Actinomycetota</taxon>
        <taxon>Actinomycetes</taxon>
        <taxon>Propionibacteriales</taxon>
        <taxon>Nocardioidaceae</taxon>
        <taxon>Nocardioides</taxon>
    </lineage>
</organism>
<dbReference type="AlphaFoldDB" id="A0A7G9R8J0"/>
<dbReference type="InterPro" id="IPR000014">
    <property type="entry name" value="PAS"/>
</dbReference>
<dbReference type="InterPro" id="IPR005561">
    <property type="entry name" value="ANTAR"/>
</dbReference>
<dbReference type="SUPFAM" id="SSF55785">
    <property type="entry name" value="PYP-like sensor domain (PAS domain)"/>
    <property type="match status" value="1"/>
</dbReference>
<dbReference type="Pfam" id="PF08447">
    <property type="entry name" value="PAS_3"/>
    <property type="match status" value="1"/>
</dbReference>
<dbReference type="InterPro" id="IPR036388">
    <property type="entry name" value="WH-like_DNA-bd_sf"/>
</dbReference>
<dbReference type="SUPFAM" id="SSF52172">
    <property type="entry name" value="CheY-like"/>
    <property type="match status" value="1"/>
</dbReference>
<dbReference type="RefSeq" id="WP_187577758.1">
    <property type="nucleotide sequence ID" value="NZ_CP060713.1"/>
</dbReference>
<dbReference type="Gene3D" id="1.10.10.10">
    <property type="entry name" value="Winged helix-like DNA-binding domain superfamily/Winged helix DNA-binding domain"/>
    <property type="match status" value="1"/>
</dbReference>
<feature type="domain" description="ANTAR" evidence="2">
    <location>
        <begin position="123"/>
        <end position="184"/>
    </location>
</feature>
<dbReference type="GO" id="GO:0003723">
    <property type="term" value="F:RNA binding"/>
    <property type="evidence" value="ECO:0007669"/>
    <property type="project" value="InterPro"/>
</dbReference>
<evidence type="ECO:0000259" key="1">
    <source>
        <dbReference type="PROSITE" id="PS50112"/>
    </source>
</evidence>
<evidence type="ECO:0000259" key="2">
    <source>
        <dbReference type="PROSITE" id="PS50921"/>
    </source>
</evidence>
<dbReference type="KEGG" id="nmes:H9L09_15480"/>
<evidence type="ECO:0000313" key="3">
    <source>
        <dbReference type="EMBL" id="QNN51915.1"/>
    </source>
</evidence>
<sequence length="211" mass="22350">MGDSELSRVPSVPAHVAAFSFDLADETWSWTPEVFDLLGREPGAGTPSEALLLEAVHPEDRDAVASVLRRGLAGGTLSAAQHRLGDRDGAPRLVLIVVAPHRDPDRVTGVTGYLVDLSALLADQLKAAADAAVAASAERRATIEQAKGVLMTAYGLDPDAAFALLQWWSSNRNVKLAVLAERLVRAVRAGTATSGELRLVLDRVLDDVSQA</sequence>
<reference evidence="3 4" key="1">
    <citation type="submission" date="2020-08" db="EMBL/GenBank/DDBJ databases">
        <title>Genome sequence of Nocardioides mesophilus KACC 16243T.</title>
        <authorList>
            <person name="Hyun D.-W."/>
            <person name="Bae J.-W."/>
        </authorList>
    </citation>
    <scope>NUCLEOTIDE SEQUENCE [LARGE SCALE GENOMIC DNA]</scope>
    <source>
        <strain evidence="3 4">KACC 16243</strain>
    </source>
</reference>
<dbReference type="Proteomes" id="UP000515947">
    <property type="component" value="Chromosome"/>
</dbReference>
<proteinExistence type="predicted"/>
<evidence type="ECO:0000313" key="4">
    <source>
        <dbReference type="Proteomes" id="UP000515947"/>
    </source>
</evidence>
<dbReference type="SMART" id="SM01012">
    <property type="entry name" value="ANTAR"/>
    <property type="match status" value="1"/>
</dbReference>
<protein>
    <submittedName>
        <fullName evidence="3">PAS and ANTAR domain-containing protein</fullName>
    </submittedName>
</protein>
<dbReference type="PROSITE" id="PS50112">
    <property type="entry name" value="PAS"/>
    <property type="match status" value="1"/>
</dbReference>
<gene>
    <name evidence="3" type="ORF">H9L09_15480</name>
</gene>
<dbReference type="CDD" id="cd00130">
    <property type="entry name" value="PAS"/>
    <property type="match status" value="1"/>
</dbReference>
<keyword evidence="4" id="KW-1185">Reference proteome</keyword>
<dbReference type="EMBL" id="CP060713">
    <property type="protein sequence ID" value="QNN51915.1"/>
    <property type="molecule type" value="Genomic_DNA"/>
</dbReference>
<feature type="domain" description="PAS" evidence="1">
    <location>
        <begin position="2"/>
        <end position="75"/>
    </location>
</feature>
<dbReference type="Gene3D" id="3.30.450.20">
    <property type="entry name" value="PAS domain"/>
    <property type="match status" value="1"/>
</dbReference>
<dbReference type="Pfam" id="PF03861">
    <property type="entry name" value="ANTAR"/>
    <property type="match status" value="1"/>
</dbReference>
<dbReference type="InterPro" id="IPR013655">
    <property type="entry name" value="PAS_fold_3"/>
</dbReference>
<name>A0A7G9R8J0_9ACTN</name>